<keyword evidence="3" id="KW-1185">Reference proteome</keyword>
<organism evidence="2 3">
    <name type="scientific">Chiloscyllium punctatum</name>
    <name type="common">Brownbanded bambooshark</name>
    <name type="synonym">Hemiscyllium punctatum</name>
    <dbReference type="NCBI Taxonomy" id="137246"/>
    <lineage>
        <taxon>Eukaryota</taxon>
        <taxon>Metazoa</taxon>
        <taxon>Chordata</taxon>
        <taxon>Craniata</taxon>
        <taxon>Vertebrata</taxon>
        <taxon>Chondrichthyes</taxon>
        <taxon>Elasmobranchii</taxon>
        <taxon>Galeomorphii</taxon>
        <taxon>Galeoidea</taxon>
        <taxon>Orectolobiformes</taxon>
        <taxon>Hemiscylliidae</taxon>
        <taxon>Chiloscyllium</taxon>
    </lineage>
</organism>
<dbReference type="AlphaFoldDB" id="A0A401S461"/>
<dbReference type="EMBL" id="BEZZ01000079">
    <property type="protein sequence ID" value="GCC25171.1"/>
    <property type="molecule type" value="Genomic_DNA"/>
</dbReference>
<feature type="region of interest" description="Disordered" evidence="1">
    <location>
        <begin position="1"/>
        <end position="24"/>
    </location>
</feature>
<gene>
    <name evidence="2" type="ORF">chiPu_0003576</name>
</gene>
<evidence type="ECO:0000256" key="1">
    <source>
        <dbReference type="SAM" id="MobiDB-lite"/>
    </source>
</evidence>
<dbReference type="Proteomes" id="UP000287033">
    <property type="component" value="Unassembled WGS sequence"/>
</dbReference>
<protein>
    <submittedName>
        <fullName evidence="2">Uncharacterized protein</fullName>
    </submittedName>
</protein>
<comment type="caution">
    <text evidence="2">The sequence shown here is derived from an EMBL/GenBank/DDBJ whole genome shotgun (WGS) entry which is preliminary data.</text>
</comment>
<sequence>MNRRNRQPSHTTTTSALASKWRKPSEAHFPVSPAHLPPLLLLLDQHGPHFRQTVHWSPSRSPSGQSTRRHGTLAVIVSGRPAPLAGNMPRDLSVALPHGGCSLFAQEAPFSFSASDGIEWTTTPRRVCSCAGQSVAMIYGHLTRNCEGGFVYNIWPLICDILIHVSCVNHK</sequence>
<reference evidence="2 3" key="1">
    <citation type="journal article" date="2018" name="Nat. Ecol. Evol.">
        <title>Shark genomes provide insights into elasmobranch evolution and the origin of vertebrates.</title>
        <authorList>
            <person name="Hara Y"/>
            <person name="Yamaguchi K"/>
            <person name="Onimaru K"/>
            <person name="Kadota M"/>
            <person name="Koyanagi M"/>
            <person name="Keeley SD"/>
            <person name="Tatsumi K"/>
            <person name="Tanaka K"/>
            <person name="Motone F"/>
            <person name="Kageyama Y"/>
            <person name="Nozu R"/>
            <person name="Adachi N"/>
            <person name="Nishimura O"/>
            <person name="Nakagawa R"/>
            <person name="Tanegashima C"/>
            <person name="Kiyatake I"/>
            <person name="Matsumoto R"/>
            <person name="Murakumo K"/>
            <person name="Nishida K"/>
            <person name="Terakita A"/>
            <person name="Kuratani S"/>
            <person name="Sato K"/>
            <person name="Hyodo S Kuraku.S."/>
        </authorList>
    </citation>
    <scope>NUCLEOTIDE SEQUENCE [LARGE SCALE GENOMIC DNA]</scope>
</reference>
<feature type="compositionally biased region" description="Polar residues" evidence="1">
    <location>
        <begin position="8"/>
        <end position="17"/>
    </location>
</feature>
<evidence type="ECO:0000313" key="3">
    <source>
        <dbReference type="Proteomes" id="UP000287033"/>
    </source>
</evidence>
<accession>A0A401S461</accession>
<proteinExistence type="predicted"/>
<name>A0A401S461_CHIPU</name>
<evidence type="ECO:0000313" key="2">
    <source>
        <dbReference type="EMBL" id="GCC25171.1"/>
    </source>
</evidence>